<evidence type="ECO:0000313" key="2">
    <source>
        <dbReference type="Proteomes" id="UP000295500"/>
    </source>
</evidence>
<reference evidence="1 2" key="1">
    <citation type="submission" date="2019-03" db="EMBL/GenBank/DDBJ databases">
        <title>Genomic Encyclopedia of Type Strains, Phase IV (KMG-IV): sequencing the most valuable type-strain genomes for metagenomic binning, comparative biology and taxonomic classification.</title>
        <authorList>
            <person name="Goeker M."/>
        </authorList>
    </citation>
    <scope>NUCLEOTIDE SEQUENCE [LARGE SCALE GENOMIC DNA]</scope>
    <source>
        <strain evidence="1 2">DSM 28287</strain>
    </source>
</reference>
<sequence length="279" mass="30052">MNSKINKKILTIAVAVAMIIATMPVTIFASDSVISAEKIETLAGENLNSSSLRSVESDLNSLQQVGIAEDMVSEINVTSKSNEFTIDFGTTQDVITMEQNTSDSISYTVREGSKVDHCEYLSDGSFVLDGYKVQVETVSENIAGNPIVLSRAGYRSSKSLSPMSGHSASDYKTLLASGSQNIALGKALDKLTAGALWGVLTTMAMPYSLLGHVARAASTAKNIYDVIKAAHPSSTAISCYYKTFIAGSMDYQYRTKVYSLKNNKGAYAPQNTYEHFVVI</sequence>
<gene>
    <name evidence="1" type="ORF">EV211_11410</name>
</gene>
<keyword evidence="2" id="KW-1185">Reference proteome</keyword>
<dbReference type="OrthoDB" id="402121at186801"/>
<dbReference type="RefSeq" id="WP_133528308.1">
    <property type="nucleotide sequence ID" value="NZ_SNXO01000014.1"/>
</dbReference>
<accession>A0A4R6Q430</accession>
<evidence type="ECO:0000313" key="1">
    <source>
        <dbReference type="EMBL" id="TDP56436.1"/>
    </source>
</evidence>
<protein>
    <submittedName>
        <fullName evidence="1">Uncharacterized protein</fullName>
    </submittedName>
</protein>
<organism evidence="1 2">
    <name type="scientific">Aminicella lysinilytica</name>
    <dbReference type="NCBI Taxonomy" id="433323"/>
    <lineage>
        <taxon>Bacteria</taxon>
        <taxon>Bacillati</taxon>
        <taxon>Bacillota</taxon>
        <taxon>Clostridia</taxon>
        <taxon>Peptostreptococcales</taxon>
        <taxon>Anaerovoracaceae</taxon>
        <taxon>Aminicella</taxon>
    </lineage>
</organism>
<proteinExistence type="predicted"/>
<dbReference type="Proteomes" id="UP000295500">
    <property type="component" value="Unassembled WGS sequence"/>
</dbReference>
<dbReference type="EMBL" id="SNXO01000014">
    <property type="protein sequence ID" value="TDP56436.1"/>
    <property type="molecule type" value="Genomic_DNA"/>
</dbReference>
<dbReference type="AlphaFoldDB" id="A0A4R6Q430"/>
<name>A0A4R6Q430_9FIRM</name>
<comment type="caution">
    <text evidence="1">The sequence shown here is derived from an EMBL/GenBank/DDBJ whole genome shotgun (WGS) entry which is preliminary data.</text>
</comment>